<sequence length="46" mass="5020">MFTLAYALALGLSAVQESAFSWQLFLFATQLFLTGTVEPRPARPGT</sequence>
<dbReference type="Proteomes" id="UP001500979">
    <property type="component" value="Unassembled WGS sequence"/>
</dbReference>
<reference evidence="1 2" key="1">
    <citation type="journal article" date="2019" name="Int. J. Syst. Evol. Microbiol.">
        <title>The Global Catalogue of Microorganisms (GCM) 10K type strain sequencing project: providing services to taxonomists for standard genome sequencing and annotation.</title>
        <authorList>
            <consortium name="The Broad Institute Genomics Platform"/>
            <consortium name="The Broad Institute Genome Sequencing Center for Infectious Disease"/>
            <person name="Wu L."/>
            <person name="Ma J."/>
        </authorList>
    </citation>
    <scope>NUCLEOTIDE SEQUENCE [LARGE SCALE GENOMIC DNA]</scope>
    <source>
        <strain evidence="1 2">JCM 9383</strain>
    </source>
</reference>
<accession>A0ABN3VM50</accession>
<organism evidence="1 2">
    <name type="scientific">Saccharopolyspora taberi</name>
    <dbReference type="NCBI Taxonomy" id="60895"/>
    <lineage>
        <taxon>Bacteria</taxon>
        <taxon>Bacillati</taxon>
        <taxon>Actinomycetota</taxon>
        <taxon>Actinomycetes</taxon>
        <taxon>Pseudonocardiales</taxon>
        <taxon>Pseudonocardiaceae</taxon>
        <taxon>Saccharopolyspora</taxon>
    </lineage>
</organism>
<dbReference type="EMBL" id="BAAAUX010000029">
    <property type="protein sequence ID" value="GAA2814956.1"/>
    <property type="molecule type" value="Genomic_DNA"/>
</dbReference>
<name>A0ABN3VM50_9PSEU</name>
<protein>
    <submittedName>
        <fullName evidence="1">Uncharacterized protein</fullName>
    </submittedName>
</protein>
<evidence type="ECO:0000313" key="1">
    <source>
        <dbReference type="EMBL" id="GAA2814956.1"/>
    </source>
</evidence>
<gene>
    <name evidence="1" type="ORF">GCM10010470_57980</name>
</gene>
<proteinExistence type="predicted"/>
<dbReference type="RefSeq" id="WP_344685124.1">
    <property type="nucleotide sequence ID" value="NZ_BAAAUX010000029.1"/>
</dbReference>
<comment type="caution">
    <text evidence="1">The sequence shown here is derived from an EMBL/GenBank/DDBJ whole genome shotgun (WGS) entry which is preliminary data.</text>
</comment>
<evidence type="ECO:0000313" key="2">
    <source>
        <dbReference type="Proteomes" id="UP001500979"/>
    </source>
</evidence>
<keyword evidence="2" id="KW-1185">Reference proteome</keyword>